<organism evidence="2 3">
    <name type="scientific">Elysia crispata</name>
    <name type="common">lettuce slug</name>
    <dbReference type="NCBI Taxonomy" id="231223"/>
    <lineage>
        <taxon>Eukaryota</taxon>
        <taxon>Metazoa</taxon>
        <taxon>Spiralia</taxon>
        <taxon>Lophotrochozoa</taxon>
        <taxon>Mollusca</taxon>
        <taxon>Gastropoda</taxon>
        <taxon>Heterobranchia</taxon>
        <taxon>Euthyneura</taxon>
        <taxon>Panpulmonata</taxon>
        <taxon>Sacoglossa</taxon>
        <taxon>Placobranchoidea</taxon>
        <taxon>Plakobranchidae</taxon>
        <taxon>Elysia</taxon>
    </lineage>
</organism>
<feature type="compositionally biased region" description="Basic and acidic residues" evidence="1">
    <location>
        <begin position="73"/>
        <end position="83"/>
    </location>
</feature>
<feature type="compositionally biased region" description="Polar residues" evidence="1">
    <location>
        <begin position="57"/>
        <end position="72"/>
    </location>
</feature>
<accession>A0AAE0XZ14</accession>
<gene>
    <name evidence="2" type="ORF">RRG08_043031</name>
</gene>
<evidence type="ECO:0000313" key="2">
    <source>
        <dbReference type="EMBL" id="KAK3725614.1"/>
    </source>
</evidence>
<comment type="caution">
    <text evidence="2">The sequence shown here is derived from an EMBL/GenBank/DDBJ whole genome shotgun (WGS) entry which is preliminary data.</text>
</comment>
<feature type="compositionally biased region" description="Basic and acidic residues" evidence="1">
    <location>
        <begin position="41"/>
        <end position="54"/>
    </location>
</feature>
<keyword evidence="3" id="KW-1185">Reference proteome</keyword>
<dbReference type="Proteomes" id="UP001283361">
    <property type="component" value="Unassembled WGS sequence"/>
</dbReference>
<protein>
    <submittedName>
        <fullName evidence="2">Uncharacterized protein</fullName>
    </submittedName>
</protein>
<reference evidence="2" key="1">
    <citation type="journal article" date="2023" name="G3 (Bethesda)">
        <title>A reference genome for the long-term kleptoplast-retaining sea slug Elysia crispata morphotype clarki.</title>
        <authorList>
            <person name="Eastman K.E."/>
            <person name="Pendleton A.L."/>
            <person name="Shaikh M.A."/>
            <person name="Suttiyut T."/>
            <person name="Ogas R."/>
            <person name="Tomko P."/>
            <person name="Gavelis G."/>
            <person name="Widhalm J.R."/>
            <person name="Wisecaver J.H."/>
        </authorList>
    </citation>
    <scope>NUCLEOTIDE SEQUENCE</scope>
    <source>
        <strain evidence="2">ECLA1</strain>
    </source>
</reference>
<dbReference type="EMBL" id="JAWDGP010007329">
    <property type="protein sequence ID" value="KAK3725614.1"/>
    <property type="molecule type" value="Genomic_DNA"/>
</dbReference>
<dbReference type="AlphaFoldDB" id="A0AAE0XZ14"/>
<evidence type="ECO:0000256" key="1">
    <source>
        <dbReference type="SAM" id="MobiDB-lite"/>
    </source>
</evidence>
<evidence type="ECO:0000313" key="3">
    <source>
        <dbReference type="Proteomes" id="UP001283361"/>
    </source>
</evidence>
<proteinExistence type="predicted"/>
<name>A0AAE0XZ14_9GAST</name>
<feature type="region of interest" description="Disordered" evidence="1">
    <location>
        <begin position="34"/>
        <end position="83"/>
    </location>
</feature>
<sequence length="83" mass="9513">MLELQRTQSRWQSKSNMILLLGLVASRDQKLSGRWISTTPEDSRRGTERGREGTDTYQKANENNASSDVEMSSQHHRDLSHLV</sequence>